<keyword evidence="1" id="KW-0472">Membrane</keyword>
<keyword evidence="1" id="KW-0812">Transmembrane</keyword>
<dbReference type="Proteomes" id="UP001214756">
    <property type="component" value="Chromosome"/>
</dbReference>
<evidence type="ECO:0000256" key="1">
    <source>
        <dbReference type="SAM" id="Phobius"/>
    </source>
</evidence>
<reference evidence="2" key="1">
    <citation type="submission" date="2023-02" db="EMBL/GenBank/DDBJ databases">
        <title>Genome sequence of Microbacterium liquefaciens B1075.</title>
        <authorList>
            <person name="Cao J."/>
            <person name="Li X."/>
        </authorList>
    </citation>
    <scope>NUCLEOTIDE SEQUENCE</scope>
    <source>
        <strain evidence="2">B1075</strain>
    </source>
</reference>
<dbReference type="EMBL" id="CP118606">
    <property type="protein sequence ID" value="WEF21616.1"/>
    <property type="molecule type" value="Genomic_DNA"/>
</dbReference>
<keyword evidence="1" id="KW-1133">Transmembrane helix</keyword>
<gene>
    <name evidence="2" type="ORF">PWF71_02780</name>
</gene>
<accession>A0AAJ5VCA3</accession>
<feature type="transmembrane region" description="Helical" evidence="1">
    <location>
        <begin position="79"/>
        <end position="108"/>
    </location>
</feature>
<proteinExistence type="predicted"/>
<feature type="transmembrane region" description="Helical" evidence="1">
    <location>
        <begin position="16"/>
        <end position="37"/>
    </location>
</feature>
<feature type="transmembrane region" description="Helical" evidence="1">
    <location>
        <begin position="114"/>
        <end position="134"/>
    </location>
</feature>
<evidence type="ECO:0000313" key="2">
    <source>
        <dbReference type="EMBL" id="WEF21616.1"/>
    </source>
</evidence>
<name>A0AAJ5VCA3_MICMQ</name>
<feature type="transmembrane region" description="Helical" evidence="1">
    <location>
        <begin position="43"/>
        <end position="67"/>
    </location>
</feature>
<evidence type="ECO:0000313" key="3">
    <source>
        <dbReference type="Proteomes" id="UP001214756"/>
    </source>
</evidence>
<dbReference type="AlphaFoldDB" id="A0AAJ5VCA3"/>
<sequence>MNAVTPVGDVVARPRVATVLLIVFGAIAAIVAVASIANAADDGPLLGCGVLAAIIAVYAFAFAGYGHRFSRTTSQKAPSVLLLTWFAMMGSLLCVLGVLVMFFVSVSLGSQGTVVALILLLVTFVVSIASARVLRAHVLGAKAKAEVRVTGD</sequence>
<organism evidence="2 3">
    <name type="scientific">Microbacterium maritypicum</name>
    <name type="common">Microbacterium liquefaciens</name>
    <dbReference type="NCBI Taxonomy" id="33918"/>
    <lineage>
        <taxon>Bacteria</taxon>
        <taxon>Bacillati</taxon>
        <taxon>Actinomycetota</taxon>
        <taxon>Actinomycetes</taxon>
        <taxon>Micrococcales</taxon>
        <taxon>Microbacteriaceae</taxon>
        <taxon>Microbacterium</taxon>
    </lineage>
</organism>
<protein>
    <submittedName>
        <fullName evidence="2">Uncharacterized protein</fullName>
    </submittedName>
</protein>
<dbReference type="RefSeq" id="WP_275093475.1">
    <property type="nucleotide sequence ID" value="NZ_CP118606.1"/>
</dbReference>